<evidence type="ECO:0000256" key="1">
    <source>
        <dbReference type="ARBA" id="ARBA00004125"/>
    </source>
</evidence>
<keyword evidence="10" id="KW-0254">Endocytosis</keyword>
<evidence type="ECO:0000256" key="14">
    <source>
        <dbReference type="ARBA" id="ARBA00023136"/>
    </source>
</evidence>
<evidence type="ECO:0000256" key="11">
    <source>
        <dbReference type="ARBA" id="ARBA00022737"/>
    </source>
</evidence>
<reference evidence="22" key="1">
    <citation type="submission" date="2020-10" db="EMBL/GenBank/DDBJ databases">
        <authorList>
            <person name="Roach M.J.R."/>
        </authorList>
    </citation>
    <scope>NUCLEOTIDE SEQUENCE</scope>
    <source>
        <strain evidence="22">CBS 1945</strain>
    </source>
</reference>
<evidence type="ECO:0000256" key="13">
    <source>
        <dbReference type="ARBA" id="ARBA00023054"/>
    </source>
</evidence>
<sequence>MPRLEEWEIKKYWQIFCGLKPDDNRLSKEQLDPVFKNSHLPEEILSQIWDLADIDKDLELDFEEFCIAMRIIFDMVNGNIKVVPESLPGWLIPGSKRSLIGGDDSSDSAANNGSDSDDDVSLSDDFDWYISPTDKSTYETVYNASCDRFGRISFNSLNDLYKTLEKVPATDASSAWNLVNPKQSENIDRDQCMVFLHILNQRSHGRRVPRSVPSSLRATFSKEQPEYDITSHQADVKPQKPIVNGRFASSYLKKMGVSSGSNTDDLENTNDKDWEEVKLRRELKELTDTLDRVEKAKKGKSNKLSMAKYEYEQLLKYKESQLKELGKNSDLRVARESIKGIEGQIQQLKEFFEVERNELIEVNK</sequence>
<evidence type="ECO:0000256" key="18">
    <source>
        <dbReference type="ARBA" id="ARBA00029684"/>
    </source>
</evidence>
<evidence type="ECO:0000259" key="20">
    <source>
        <dbReference type="PROSITE" id="PS50031"/>
    </source>
</evidence>
<protein>
    <recommendedName>
        <fullName evidence="7">Actin cytoskeleton-regulatory complex protein END3</fullName>
    </recommendedName>
    <alternativeName>
        <fullName evidence="6">Actin cytoskeleton-regulatory complex protein end3</fullName>
    </alternativeName>
    <alternativeName>
        <fullName evidence="18">Endocytosis protein 3</fullName>
    </alternativeName>
</protein>
<dbReference type="PANTHER" id="PTHR11216">
    <property type="entry name" value="EH DOMAIN"/>
    <property type="match status" value="1"/>
</dbReference>
<dbReference type="PANTHER" id="PTHR11216:SF74">
    <property type="entry name" value="ACTIN CYTOSKELETON-REGULATORY COMPLEX PROTEIN END3"/>
    <property type="match status" value="1"/>
</dbReference>
<dbReference type="Pfam" id="PF12761">
    <property type="entry name" value="End3"/>
    <property type="match status" value="1"/>
</dbReference>
<keyword evidence="15" id="KW-0009">Actin-binding</keyword>
<dbReference type="GO" id="GO:0016197">
    <property type="term" value="P:endosomal transport"/>
    <property type="evidence" value="ECO:0007669"/>
    <property type="project" value="TreeGrafter"/>
</dbReference>
<evidence type="ECO:0000256" key="16">
    <source>
        <dbReference type="ARBA" id="ARBA00023212"/>
    </source>
</evidence>
<dbReference type="GO" id="GO:0010008">
    <property type="term" value="C:endosome membrane"/>
    <property type="evidence" value="ECO:0007669"/>
    <property type="project" value="UniProtKB-SubCell"/>
</dbReference>
<dbReference type="GO" id="GO:0006897">
    <property type="term" value="P:endocytosis"/>
    <property type="evidence" value="ECO:0007669"/>
    <property type="project" value="UniProtKB-KW"/>
</dbReference>
<comment type="subcellular location">
    <subcellularLocation>
        <location evidence="3">Cell membrane</location>
        <topology evidence="3">Peripheral membrane protein</topology>
        <orientation evidence="3">Cytoplasmic side</orientation>
    </subcellularLocation>
    <subcellularLocation>
        <location evidence="2">Cytoplasm</location>
        <location evidence="2">Cytoskeleton</location>
        <location evidence="2">Actin patch</location>
    </subcellularLocation>
    <subcellularLocation>
        <location evidence="1">Endosome membrane</location>
        <topology evidence="1">Peripheral membrane protein</topology>
        <orientation evidence="1">Cytoplasmic side</orientation>
    </subcellularLocation>
</comment>
<evidence type="ECO:0000256" key="4">
    <source>
        <dbReference type="ARBA" id="ARBA00009909"/>
    </source>
</evidence>
<feature type="coiled-coil region" evidence="19">
    <location>
        <begin position="276"/>
        <end position="303"/>
    </location>
</feature>
<evidence type="ECO:0000256" key="5">
    <source>
        <dbReference type="ARBA" id="ARBA00011159"/>
    </source>
</evidence>
<keyword evidence="13 19" id="KW-0175">Coiled coil</keyword>
<evidence type="ECO:0000256" key="15">
    <source>
        <dbReference type="ARBA" id="ARBA00023203"/>
    </source>
</evidence>
<accession>A0A875S709</accession>
<dbReference type="Pfam" id="PF12763">
    <property type="entry name" value="EH"/>
    <property type="match status" value="1"/>
</dbReference>
<evidence type="ECO:0000256" key="7">
    <source>
        <dbReference type="ARBA" id="ARBA00017312"/>
    </source>
</evidence>
<dbReference type="InterPro" id="IPR025604">
    <property type="entry name" value="End3"/>
</dbReference>
<dbReference type="SMART" id="SM00027">
    <property type="entry name" value="EH"/>
    <property type="match status" value="2"/>
</dbReference>
<keyword evidence="23" id="KW-1185">Reference proteome</keyword>
<dbReference type="CDD" id="cd00052">
    <property type="entry name" value="EH"/>
    <property type="match status" value="1"/>
</dbReference>
<gene>
    <name evidence="22" type="ORF">FOA43_004530</name>
</gene>
<evidence type="ECO:0000256" key="3">
    <source>
        <dbReference type="ARBA" id="ARBA00004413"/>
    </source>
</evidence>
<dbReference type="GO" id="GO:0003779">
    <property type="term" value="F:actin binding"/>
    <property type="evidence" value="ECO:0007669"/>
    <property type="project" value="UniProtKB-KW"/>
</dbReference>
<evidence type="ECO:0000256" key="19">
    <source>
        <dbReference type="SAM" id="Coils"/>
    </source>
</evidence>
<name>A0A875S709_EENNA</name>
<proteinExistence type="inferred from homology"/>
<evidence type="ECO:0000256" key="10">
    <source>
        <dbReference type="ARBA" id="ARBA00022583"/>
    </source>
</evidence>
<dbReference type="InterPro" id="IPR002048">
    <property type="entry name" value="EF_hand_dom"/>
</dbReference>
<dbReference type="GO" id="GO:0030479">
    <property type="term" value="C:actin cortical patch"/>
    <property type="evidence" value="ECO:0007669"/>
    <property type="project" value="UniProtKB-SubCell"/>
</dbReference>
<dbReference type="InterPro" id="IPR000261">
    <property type="entry name" value="EH_dom"/>
</dbReference>
<feature type="domain" description="EF-hand" evidence="21">
    <location>
        <begin position="40"/>
        <end position="75"/>
    </location>
</feature>
<feature type="domain" description="EH" evidence="20">
    <location>
        <begin position="134"/>
        <end position="223"/>
    </location>
</feature>
<dbReference type="Gene3D" id="1.10.238.10">
    <property type="entry name" value="EF-hand"/>
    <property type="match status" value="2"/>
</dbReference>
<evidence type="ECO:0000256" key="6">
    <source>
        <dbReference type="ARBA" id="ARBA00013889"/>
    </source>
</evidence>
<comment type="function">
    <text evidence="17">Component of the PAN1 actin cytoskeleton-regulatory complex required for the internalization of endosomes during actin-coupled endocytosis. The complex links the site of endocytosis to the cell membrane-associated actin cytoskeleton. Mediates uptake of external molecules and vacuolar degradation of plasma membrane proteins. Plays a role in the proper organization of the cell membrane-associated actin cytoskeleton and promotes its destabilization.</text>
</comment>
<evidence type="ECO:0000259" key="21">
    <source>
        <dbReference type="PROSITE" id="PS50222"/>
    </source>
</evidence>
<dbReference type="PROSITE" id="PS50222">
    <property type="entry name" value="EF_HAND_2"/>
    <property type="match status" value="1"/>
</dbReference>
<dbReference type="PROSITE" id="PS50031">
    <property type="entry name" value="EH"/>
    <property type="match status" value="2"/>
</dbReference>
<keyword evidence="11" id="KW-0677">Repeat</keyword>
<keyword evidence="14" id="KW-0472">Membrane</keyword>
<feature type="domain" description="EH" evidence="20">
    <location>
        <begin position="8"/>
        <end position="98"/>
    </location>
</feature>
<comment type="subunit">
    <text evidence="5">Component of the PAN1 actin cytoskeleton-regulatory complex.</text>
</comment>
<dbReference type="GO" id="GO:0005509">
    <property type="term" value="F:calcium ion binding"/>
    <property type="evidence" value="ECO:0007669"/>
    <property type="project" value="InterPro"/>
</dbReference>
<dbReference type="GO" id="GO:0007015">
    <property type="term" value="P:actin filament organization"/>
    <property type="evidence" value="ECO:0007669"/>
    <property type="project" value="InterPro"/>
</dbReference>
<evidence type="ECO:0000256" key="12">
    <source>
        <dbReference type="ARBA" id="ARBA00022753"/>
    </source>
</evidence>
<dbReference type="Proteomes" id="UP000662931">
    <property type="component" value="Chromosome 4"/>
</dbReference>
<dbReference type="SMART" id="SM00054">
    <property type="entry name" value="EFh"/>
    <property type="match status" value="1"/>
</dbReference>
<dbReference type="InterPro" id="IPR011992">
    <property type="entry name" value="EF-hand-dom_pair"/>
</dbReference>
<evidence type="ECO:0000256" key="17">
    <source>
        <dbReference type="ARBA" id="ARBA00025194"/>
    </source>
</evidence>
<keyword evidence="8" id="KW-1003">Cell membrane</keyword>
<organism evidence="22 23">
    <name type="scientific">Eeniella nana</name>
    <name type="common">Yeast</name>
    <name type="synonym">Brettanomyces nanus</name>
    <dbReference type="NCBI Taxonomy" id="13502"/>
    <lineage>
        <taxon>Eukaryota</taxon>
        <taxon>Fungi</taxon>
        <taxon>Dikarya</taxon>
        <taxon>Ascomycota</taxon>
        <taxon>Saccharomycotina</taxon>
        <taxon>Pichiomycetes</taxon>
        <taxon>Pichiales</taxon>
        <taxon>Pichiaceae</taxon>
        <taxon>Brettanomyces</taxon>
    </lineage>
</organism>
<keyword evidence="12" id="KW-0967">Endosome</keyword>
<dbReference type="KEGG" id="bnn:FOA43_004530"/>
<dbReference type="OrthoDB" id="1716625at2759"/>
<comment type="similarity">
    <text evidence="4">Belongs to the END3 family.</text>
</comment>
<evidence type="ECO:0000256" key="2">
    <source>
        <dbReference type="ARBA" id="ARBA00004134"/>
    </source>
</evidence>
<dbReference type="GO" id="GO:0005886">
    <property type="term" value="C:plasma membrane"/>
    <property type="evidence" value="ECO:0007669"/>
    <property type="project" value="UniProtKB-SubCell"/>
</dbReference>
<dbReference type="AlphaFoldDB" id="A0A875S709"/>
<dbReference type="EMBL" id="CP064815">
    <property type="protein sequence ID" value="QPG77126.1"/>
    <property type="molecule type" value="Genomic_DNA"/>
</dbReference>
<evidence type="ECO:0000256" key="8">
    <source>
        <dbReference type="ARBA" id="ARBA00022475"/>
    </source>
</evidence>
<keyword evidence="9" id="KW-0963">Cytoplasm</keyword>
<evidence type="ECO:0000313" key="22">
    <source>
        <dbReference type="EMBL" id="QPG77126.1"/>
    </source>
</evidence>
<dbReference type="GeneID" id="62197930"/>
<evidence type="ECO:0000256" key="9">
    <source>
        <dbReference type="ARBA" id="ARBA00022490"/>
    </source>
</evidence>
<dbReference type="SUPFAM" id="SSF47473">
    <property type="entry name" value="EF-hand"/>
    <property type="match status" value="2"/>
</dbReference>
<evidence type="ECO:0000313" key="23">
    <source>
        <dbReference type="Proteomes" id="UP000662931"/>
    </source>
</evidence>
<dbReference type="RefSeq" id="XP_038780691.1">
    <property type="nucleotide sequence ID" value="XM_038924763.1"/>
</dbReference>
<keyword evidence="16" id="KW-0206">Cytoskeleton</keyword>